<evidence type="ECO:0000313" key="6">
    <source>
        <dbReference type="Proteomes" id="UP000431451"/>
    </source>
</evidence>
<dbReference type="AlphaFoldDB" id="A0A650MRP4"/>
<dbReference type="RefSeq" id="WP_317118781.1">
    <property type="nucleotide sequence ID" value="NZ_CAKJVE010000004.1"/>
</dbReference>
<dbReference type="EMBL" id="CAMTCP010000110">
    <property type="protein sequence ID" value="CAI3554081.1"/>
    <property type="molecule type" value="Genomic_DNA"/>
</dbReference>
<accession>A0A650MRP4</accession>
<feature type="domain" description="Purine catabolism PurC-like" evidence="1">
    <location>
        <begin position="19"/>
        <end position="130"/>
    </location>
</feature>
<dbReference type="EMBL" id="CAKJVE010000004">
    <property type="protein sequence ID" value="CAG9706930.1"/>
    <property type="molecule type" value="Genomic_DNA"/>
</dbReference>
<evidence type="ECO:0000259" key="2">
    <source>
        <dbReference type="Pfam" id="PF13556"/>
    </source>
</evidence>
<dbReference type="EMBL" id="UWJD01000002">
    <property type="protein sequence ID" value="VCT84943.1"/>
    <property type="molecule type" value="Genomic_DNA"/>
</dbReference>
<evidence type="ECO:0000313" key="4">
    <source>
        <dbReference type="EMBL" id="CAI3554081.1"/>
    </source>
</evidence>
<dbReference type="Proteomes" id="UP000789738">
    <property type="component" value="Unassembled WGS sequence"/>
</dbReference>
<organism evidence="5 6">
    <name type="scientific">Clostridium neonatale</name>
    <dbReference type="NCBI Taxonomy" id="137838"/>
    <lineage>
        <taxon>Bacteria</taxon>
        <taxon>Bacillati</taxon>
        <taxon>Bacillota</taxon>
        <taxon>Clostridia</taxon>
        <taxon>Eubacteriales</taxon>
        <taxon>Clostridiaceae</taxon>
        <taxon>Clostridium</taxon>
    </lineage>
</organism>
<protein>
    <submittedName>
        <fullName evidence="5">Proline-responsive transcriptional activator PutR</fullName>
    </submittedName>
    <submittedName>
        <fullName evidence="3">Transcriptional regulator, PucR-type</fullName>
    </submittedName>
</protein>
<dbReference type="InterPro" id="IPR051448">
    <property type="entry name" value="CdaR-like_regulators"/>
</dbReference>
<dbReference type="PANTHER" id="PTHR33744">
    <property type="entry name" value="CARBOHYDRATE DIACID REGULATOR"/>
    <property type="match status" value="1"/>
</dbReference>
<evidence type="ECO:0000313" key="3">
    <source>
        <dbReference type="EMBL" id="CAG9706930.1"/>
    </source>
</evidence>
<dbReference type="Pfam" id="PF13556">
    <property type="entry name" value="HTH_30"/>
    <property type="match status" value="1"/>
</dbReference>
<name>A0A650MRP4_9CLOT</name>
<feature type="domain" description="PucR C-terminal helix-turn-helix" evidence="2">
    <location>
        <begin position="328"/>
        <end position="384"/>
    </location>
</feature>
<reference evidence="4" key="3">
    <citation type="submission" date="2022-10" db="EMBL/GenBank/DDBJ databases">
        <authorList>
            <person name="Aires J."/>
            <person name="Mesa V."/>
        </authorList>
    </citation>
    <scope>NUCLEOTIDE SEQUENCE</scope>
    <source>
        <strain evidence="4">Clostridium neonatale JD116</strain>
    </source>
</reference>
<sequence>MVINMAITVGKLFGNATILYQMKLLAGRKGLNNLVEWVHIIENDEVSKFLHGNEVVFTSGILNNNEKWLLEYAEKLYKSGTSAFVVNLGPYTKTISKDVIEFCNEVKMPLYSMPWETRMVDVTRDICYRIMQKEQVEISLATTIKNIIFKIGDLQTQILQMERYGYQRDSNFCFIAMSFDFVNKKTNEFVTSRIKKCSERIARSIHELYICFSYNEYWMLVLVNYSDHDIDNFLNTFLKSEQSAKNECKINIGVSKNQNGIEFQAENFNKALLALEMAKKKSNGVIFYDKLDIYKVLLNTKEKSVLREYYDTTLGILEKYDKENNTDLMDFLYMYLENNGSQSRVAEKQYIHRNTVNNQVKKIEKIIGCNLMNLDDKLRLYLSFYIKDII</sequence>
<reference evidence="3" key="2">
    <citation type="submission" date="2021-10" db="EMBL/GenBank/DDBJ databases">
        <authorList>
            <person name="Mesa V."/>
        </authorList>
    </citation>
    <scope>NUCLEOTIDE SEQUENCE</scope>
    <source>
        <strain evidence="3">CC3_PB</strain>
    </source>
</reference>
<gene>
    <name evidence="5" type="primary">putR_1</name>
    <name evidence="4" type="ORF">CNEO2_190029</name>
    <name evidence="3" type="ORF">CNEO_42764</name>
    <name evidence="5" type="ORF">CNEONATNEC25_02544</name>
</gene>
<proteinExistence type="predicted"/>
<dbReference type="InterPro" id="IPR012914">
    <property type="entry name" value="PucR_dom"/>
</dbReference>
<dbReference type="Proteomes" id="UP000431451">
    <property type="component" value="Unassembled WGS sequence"/>
</dbReference>
<reference evidence="5 6" key="1">
    <citation type="submission" date="2018-06" db="EMBL/GenBank/DDBJ databases">
        <authorList>
            <consortium name="IHU Genomes"/>
        </authorList>
    </citation>
    <scope>NUCLEOTIDE SEQUENCE [LARGE SCALE GENOMIC DNA]</scope>
    <source>
        <strain evidence="5 6">NEC25</strain>
    </source>
</reference>
<dbReference type="PANTHER" id="PTHR33744:SF1">
    <property type="entry name" value="DNA-BINDING TRANSCRIPTIONAL ACTIVATOR ADER"/>
    <property type="match status" value="1"/>
</dbReference>
<dbReference type="InterPro" id="IPR025736">
    <property type="entry name" value="PucR_C-HTH_dom"/>
</dbReference>
<dbReference type="Proteomes" id="UP001189143">
    <property type="component" value="Unassembled WGS sequence"/>
</dbReference>
<dbReference type="Gene3D" id="1.10.10.2840">
    <property type="entry name" value="PucR C-terminal helix-turn-helix domain"/>
    <property type="match status" value="1"/>
</dbReference>
<dbReference type="InterPro" id="IPR042070">
    <property type="entry name" value="PucR_C-HTH_sf"/>
</dbReference>
<evidence type="ECO:0000313" key="5">
    <source>
        <dbReference type="EMBL" id="VCT84943.1"/>
    </source>
</evidence>
<evidence type="ECO:0000259" key="1">
    <source>
        <dbReference type="Pfam" id="PF07905"/>
    </source>
</evidence>
<dbReference type="Pfam" id="PF07905">
    <property type="entry name" value="PucR"/>
    <property type="match status" value="1"/>
</dbReference>